<sequence>MSYQQGYPPGPPQQAYYPPQPGYEQPGYNQGYAPQYPPGPQYQQPGAPQYQQAPPPEQKSSDKGCLASW</sequence>
<reference evidence="2" key="2">
    <citation type="journal article" date="2023" name="IMA Fungus">
        <title>Comparative genomic study of the Penicillium genus elucidates a diverse pangenome and 15 lateral gene transfer events.</title>
        <authorList>
            <person name="Petersen C."/>
            <person name="Sorensen T."/>
            <person name="Nielsen M.R."/>
            <person name="Sondergaard T.E."/>
            <person name="Sorensen J.L."/>
            <person name="Fitzpatrick D.A."/>
            <person name="Frisvad J.C."/>
            <person name="Nielsen K.L."/>
        </authorList>
    </citation>
    <scope>NUCLEOTIDE SEQUENCE</scope>
    <source>
        <strain evidence="2">IBT 22155</strain>
    </source>
</reference>
<organism evidence="2 3">
    <name type="scientific">Penicillium bovifimosum</name>
    <dbReference type="NCBI Taxonomy" id="126998"/>
    <lineage>
        <taxon>Eukaryota</taxon>
        <taxon>Fungi</taxon>
        <taxon>Dikarya</taxon>
        <taxon>Ascomycota</taxon>
        <taxon>Pezizomycotina</taxon>
        <taxon>Eurotiomycetes</taxon>
        <taxon>Eurotiomycetidae</taxon>
        <taxon>Eurotiales</taxon>
        <taxon>Aspergillaceae</taxon>
        <taxon>Penicillium</taxon>
    </lineage>
</organism>
<dbReference type="GeneID" id="81408807"/>
<feature type="compositionally biased region" description="Low complexity" evidence="1">
    <location>
        <begin position="41"/>
        <end position="52"/>
    </location>
</feature>
<evidence type="ECO:0000256" key="1">
    <source>
        <dbReference type="SAM" id="MobiDB-lite"/>
    </source>
</evidence>
<feature type="compositionally biased region" description="Low complexity" evidence="1">
    <location>
        <begin position="1"/>
        <end position="34"/>
    </location>
</feature>
<evidence type="ECO:0000313" key="3">
    <source>
        <dbReference type="Proteomes" id="UP001149079"/>
    </source>
</evidence>
<dbReference type="RefSeq" id="XP_056519467.1">
    <property type="nucleotide sequence ID" value="XM_056669637.1"/>
</dbReference>
<proteinExistence type="predicted"/>
<dbReference type="Proteomes" id="UP001149079">
    <property type="component" value="Unassembled WGS sequence"/>
</dbReference>
<dbReference type="AlphaFoldDB" id="A0A9W9GP38"/>
<dbReference type="EMBL" id="JAPQKL010000006">
    <property type="protein sequence ID" value="KAJ5125068.1"/>
    <property type="molecule type" value="Genomic_DNA"/>
</dbReference>
<name>A0A9W9GP38_9EURO</name>
<keyword evidence="3" id="KW-1185">Reference proteome</keyword>
<reference evidence="2" key="1">
    <citation type="submission" date="2022-11" db="EMBL/GenBank/DDBJ databases">
        <authorList>
            <person name="Petersen C."/>
        </authorList>
    </citation>
    <scope>NUCLEOTIDE SEQUENCE</scope>
    <source>
        <strain evidence="2">IBT 22155</strain>
    </source>
</reference>
<evidence type="ECO:0000313" key="2">
    <source>
        <dbReference type="EMBL" id="KAJ5125068.1"/>
    </source>
</evidence>
<feature type="region of interest" description="Disordered" evidence="1">
    <location>
        <begin position="1"/>
        <end position="69"/>
    </location>
</feature>
<comment type="caution">
    <text evidence="2">The sequence shown here is derived from an EMBL/GenBank/DDBJ whole genome shotgun (WGS) entry which is preliminary data.</text>
</comment>
<accession>A0A9W9GP38</accession>
<gene>
    <name evidence="2" type="ORF">N7515_008893</name>
</gene>
<protein>
    <submittedName>
        <fullName evidence="2">Uncharacterized protein</fullName>
    </submittedName>
</protein>